<keyword evidence="3" id="KW-1185">Reference proteome</keyword>
<name>A0ABS9X4T1_9GAMM</name>
<sequence>MNTLPQSITMLLASILLLSSCNRAEETKHESPIEQSTILAHVNNEVITDEDLQFFINKTFANNSLAIRNKEIKKNILA</sequence>
<feature type="signal peptide" evidence="1">
    <location>
        <begin position="1"/>
        <end position="24"/>
    </location>
</feature>
<evidence type="ECO:0000313" key="2">
    <source>
        <dbReference type="EMBL" id="MCI2285238.1"/>
    </source>
</evidence>
<keyword evidence="1" id="KW-0732">Signal</keyword>
<evidence type="ECO:0000256" key="1">
    <source>
        <dbReference type="SAM" id="SignalP"/>
    </source>
</evidence>
<gene>
    <name evidence="2" type="ORF">L3081_19980</name>
</gene>
<comment type="caution">
    <text evidence="2">The sequence shown here is derived from an EMBL/GenBank/DDBJ whole genome shotgun (WGS) entry which is preliminary data.</text>
</comment>
<accession>A0ABS9X4T1</accession>
<evidence type="ECO:0000313" key="3">
    <source>
        <dbReference type="Proteomes" id="UP001139646"/>
    </source>
</evidence>
<dbReference type="EMBL" id="JAKKSL010000004">
    <property type="protein sequence ID" value="MCI2285238.1"/>
    <property type="molecule type" value="Genomic_DNA"/>
</dbReference>
<proteinExistence type="predicted"/>
<protein>
    <submittedName>
        <fullName evidence="2">Uncharacterized protein</fullName>
    </submittedName>
</protein>
<dbReference type="Proteomes" id="UP001139646">
    <property type="component" value="Unassembled WGS sequence"/>
</dbReference>
<reference evidence="2" key="1">
    <citation type="submission" date="2022-01" db="EMBL/GenBank/DDBJ databases">
        <title>Colwellia maritima, isolated from seawater.</title>
        <authorList>
            <person name="Kristyanto S."/>
            <person name="Jung J."/>
            <person name="Jeon C.O."/>
        </authorList>
    </citation>
    <scope>NUCLEOTIDE SEQUENCE</scope>
    <source>
        <strain evidence="2">MSW7</strain>
    </source>
</reference>
<feature type="chain" id="PRO_5045800472" evidence="1">
    <location>
        <begin position="25"/>
        <end position="78"/>
    </location>
</feature>
<dbReference type="RefSeq" id="WP_242288018.1">
    <property type="nucleotide sequence ID" value="NZ_JAKKSL010000004.1"/>
</dbReference>
<organism evidence="2 3">
    <name type="scientific">Colwellia maritima</name>
    <dbReference type="NCBI Taxonomy" id="2912588"/>
    <lineage>
        <taxon>Bacteria</taxon>
        <taxon>Pseudomonadati</taxon>
        <taxon>Pseudomonadota</taxon>
        <taxon>Gammaproteobacteria</taxon>
        <taxon>Alteromonadales</taxon>
        <taxon>Colwelliaceae</taxon>
        <taxon>Colwellia</taxon>
    </lineage>
</organism>